<evidence type="ECO:0000256" key="2">
    <source>
        <dbReference type="SAM" id="MobiDB-lite"/>
    </source>
</evidence>
<feature type="region of interest" description="Disordered" evidence="2">
    <location>
        <begin position="265"/>
        <end position="313"/>
    </location>
</feature>
<dbReference type="GO" id="GO:0005930">
    <property type="term" value="C:axoneme"/>
    <property type="evidence" value="ECO:0007669"/>
    <property type="project" value="UniProtKB-SubCell"/>
</dbReference>
<sequence length="313" mass="35365">MLILPDFMLHSSTSYEVTSLNPDLSMRNTALRTCKFAPFTELHAMSWTGQAQLDWSAEYVEALGFLTNGNQLLPRGWLPPVPEPVSARLLLPDTLRRLTIRRTRDERHGSVQWTSRPLITGPLPAEWALFRNLEYLDLSDEMETGQIVGPIPSTWLMMTHLRVINMTGHHNFCKDWHKIVSWEIRLYYGDANEGRRAVPHYYGPWGGFNKNATRYNISIYDLNGHGWQWYDEVTGTAGYVNVIAPHGKCCWDIWSQTLRDNGFEITNPNGTSRTATTTPASDLAREMGRGLAIPTTDTAPPSTTAPSFTSPDP</sequence>
<feature type="compositionally biased region" description="Low complexity" evidence="2">
    <location>
        <begin position="294"/>
        <end position="313"/>
    </location>
</feature>
<dbReference type="Proteomes" id="UP000613740">
    <property type="component" value="Unassembled WGS sequence"/>
</dbReference>
<comment type="subcellular location">
    <subcellularLocation>
        <location evidence="1">Cytoplasm</location>
        <location evidence="1">Cytoskeleton</location>
        <location evidence="1">Cilium axoneme</location>
    </subcellularLocation>
</comment>
<evidence type="ECO:0000256" key="1">
    <source>
        <dbReference type="ARBA" id="ARBA00004430"/>
    </source>
</evidence>
<dbReference type="OrthoDB" id="542338at2759"/>
<dbReference type="Gene3D" id="3.80.10.10">
    <property type="entry name" value="Ribonuclease Inhibitor"/>
    <property type="match status" value="1"/>
</dbReference>
<dbReference type="AlphaFoldDB" id="A0A835T5Z2"/>
<evidence type="ECO:0000313" key="4">
    <source>
        <dbReference type="Proteomes" id="UP000613740"/>
    </source>
</evidence>
<name>A0A835T5Z2_9CHLO</name>
<feature type="compositionally biased region" description="Polar residues" evidence="2">
    <location>
        <begin position="265"/>
        <end position="280"/>
    </location>
</feature>
<accession>A0A835T5Z2</accession>
<protein>
    <submittedName>
        <fullName evidence="3">Uncharacterized protein</fullName>
    </submittedName>
</protein>
<dbReference type="InterPro" id="IPR032675">
    <property type="entry name" value="LRR_dom_sf"/>
</dbReference>
<keyword evidence="4" id="KW-1185">Reference proteome</keyword>
<gene>
    <name evidence="3" type="ORF">HYH02_011266</name>
</gene>
<reference evidence="3" key="1">
    <citation type="journal article" date="2020" name="bioRxiv">
        <title>Comparative genomics of Chlamydomonas.</title>
        <authorList>
            <person name="Craig R.J."/>
            <person name="Hasan A.R."/>
            <person name="Ness R.W."/>
            <person name="Keightley P.D."/>
        </authorList>
    </citation>
    <scope>NUCLEOTIDE SEQUENCE</scope>
    <source>
        <strain evidence="3">CCAP 11/173</strain>
    </source>
</reference>
<organism evidence="3 4">
    <name type="scientific">Chlamydomonas schloesseri</name>
    <dbReference type="NCBI Taxonomy" id="2026947"/>
    <lineage>
        <taxon>Eukaryota</taxon>
        <taxon>Viridiplantae</taxon>
        <taxon>Chlorophyta</taxon>
        <taxon>core chlorophytes</taxon>
        <taxon>Chlorophyceae</taxon>
        <taxon>CS clade</taxon>
        <taxon>Chlamydomonadales</taxon>
        <taxon>Chlamydomonadaceae</taxon>
        <taxon>Chlamydomonas</taxon>
    </lineage>
</organism>
<comment type="caution">
    <text evidence="3">The sequence shown here is derived from an EMBL/GenBank/DDBJ whole genome shotgun (WGS) entry which is preliminary data.</text>
</comment>
<proteinExistence type="predicted"/>
<dbReference type="EMBL" id="JAEHOD010000046">
    <property type="protein sequence ID" value="KAG2437627.1"/>
    <property type="molecule type" value="Genomic_DNA"/>
</dbReference>
<evidence type="ECO:0000313" key="3">
    <source>
        <dbReference type="EMBL" id="KAG2437627.1"/>
    </source>
</evidence>